<name>A0A0D1Z0G3_9EURO</name>
<accession>A0A0D1Z0G3</accession>
<dbReference type="InterPro" id="IPR020843">
    <property type="entry name" value="ER"/>
</dbReference>
<dbReference type="GeneID" id="27328738"/>
<dbReference type="InterPro" id="IPR036291">
    <property type="entry name" value="NAD(P)-bd_dom_sf"/>
</dbReference>
<evidence type="ECO:0000313" key="3">
    <source>
        <dbReference type="Proteomes" id="UP000053328"/>
    </source>
</evidence>
<dbReference type="RefSeq" id="XP_016241292.1">
    <property type="nucleotide sequence ID" value="XM_016376016.1"/>
</dbReference>
<feature type="domain" description="Enoyl reductase (ER)" evidence="1">
    <location>
        <begin position="8"/>
        <end position="320"/>
    </location>
</feature>
<dbReference type="GO" id="GO:0016491">
    <property type="term" value="F:oxidoreductase activity"/>
    <property type="evidence" value="ECO:0007669"/>
    <property type="project" value="InterPro"/>
</dbReference>
<dbReference type="PANTHER" id="PTHR43482">
    <property type="entry name" value="PROTEIN AST1-RELATED"/>
    <property type="match status" value="1"/>
</dbReference>
<dbReference type="OrthoDB" id="3509362at2759"/>
<dbReference type="SMART" id="SM00829">
    <property type="entry name" value="PKS_ER"/>
    <property type="match status" value="1"/>
</dbReference>
<dbReference type="Proteomes" id="UP000053328">
    <property type="component" value="Unassembled WGS sequence"/>
</dbReference>
<dbReference type="STRING" id="91928.A0A0D1Z0G3"/>
<proteinExistence type="predicted"/>
<dbReference type="InterPro" id="IPR052585">
    <property type="entry name" value="Lipid_raft_assoc_Zn_ADH"/>
</dbReference>
<dbReference type="PANTHER" id="PTHR43482:SF4">
    <property type="entry name" value="ALCOHOL DEHYDROGENASE, PUTATIVE (AFU_ORTHOLOGUE AFUA_7G06260)-RELATED"/>
    <property type="match status" value="1"/>
</dbReference>
<dbReference type="Gene3D" id="3.90.180.10">
    <property type="entry name" value="Medium-chain alcohol dehydrogenases, catalytic domain"/>
    <property type="match status" value="1"/>
</dbReference>
<sequence>MRAVQILGDASSPRITTNSSVATPVPKGAEILVRVLAAGVTGDEVTWFEDYSAPRIPGHEVSGIIEALGPEYGGPFEVGQEVVALLTAASHGQGQADYTVSFAEELSLKPPAITHAEAAALPIPLLTAWQAIVDHGKLAAGMTVLVTGASGAVGTLAVQLAQKLGVVGGANAGPKVIALASSRNHDRLKQQFGVHEVHDYDTPGWEGNIKDVDLVFDTVGGDVLTKTWETVKSNGTIVTVGDPAPEWADGKVKPKESVSHPEVRPVYFIVRPDSHRLSQALEMVGEGAIKPLEVESFPFEKAELAWERARQRRRNKKVVITFDTQ</sequence>
<keyword evidence="3" id="KW-1185">Reference proteome</keyword>
<dbReference type="SUPFAM" id="SSF50129">
    <property type="entry name" value="GroES-like"/>
    <property type="match status" value="1"/>
</dbReference>
<dbReference type="HOGENOM" id="CLU_026673_3_3_1"/>
<dbReference type="CDD" id="cd05289">
    <property type="entry name" value="MDR_like_2"/>
    <property type="match status" value="1"/>
</dbReference>
<dbReference type="AlphaFoldDB" id="A0A0D1Z0G3"/>
<dbReference type="Pfam" id="PF13602">
    <property type="entry name" value="ADH_zinc_N_2"/>
    <property type="match status" value="1"/>
</dbReference>
<dbReference type="InterPro" id="IPR011032">
    <property type="entry name" value="GroES-like_sf"/>
</dbReference>
<protein>
    <recommendedName>
        <fullName evidence="1">Enoyl reductase (ER) domain-containing protein</fullName>
    </recommendedName>
</protein>
<dbReference type="Pfam" id="PF08240">
    <property type="entry name" value="ADH_N"/>
    <property type="match status" value="1"/>
</dbReference>
<dbReference type="SUPFAM" id="SSF51735">
    <property type="entry name" value="NAD(P)-binding Rossmann-fold domains"/>
    <property type="match status" value="1"/>
</dbReference>
<evidence type="ECO:0000313" key="2">
    <source>
        <dbReference type="EMBL" id="KIW21076.1"/>
    </source>
</evidence>
<dbReference type="InterPro" id="IPR013154">
    <property type="entry name" value="ADH-like_N"/>
</dbReference>
<gene>
    <name evidence="2" type="ORF">PV08_01655</name>
</gene>
<reference evidence="2 3" key="1">
    <citation type="submission" date="2015-01" db="EMBL/GenBank/DDBJ databases">
        <title>The Genome Sequence of Exophiala spinifera CBS89968.</title>
        <authorList>
            <consortium name="The Broad Institute Genomics Platform"/>
            <person name="Cuomo C."/>
            <person name="de Hoog S."/>
            <person name="Gorbushina A."/>
            <person name="Stielow B."/>
            <person name="Teixiera M."/>
            <person name="Abouelleil A."/>
            <person name="Chapman S.B."/>
            <person name="Priest M."/>
            <person name="Young S.K."/>
            <person name="Wortman J."/>
            <person name="Nusbaum C."/>
            <person name="Birren B."/>
        </authorList>
    </citation>
    <scope>NUCLEOTIDE SEQUENCE [LARGE SCALE GENOMIC DNA]</scope>
    <source>
        <strain evidence="2 3">CBS 89968</strain>
    </source>
</reference>
<dbReference type="VEuPathDB" id="FungiDB:PV08_01655"/>
<evidence type="ECO:0000259" key="1">
    <source>
        <dbReference type="SMART" id="SM00829"/>
    </source>
</evidence>
<organism evidence="2 3">
    <name type="scientific">Exophiala spinifera</name>
    <dbReference type="NCBI Taxonomy" id="91928"/>
    <lineage>
        <taxon>Eukaryota</taxon>
        <taxon>Fungi</taxon>
        <taxon>Dikarya</taxon>
        <taxon>Ascomycota</taxon>
        <taxon>Pezizomycotina</taxon>
        <taxon>Eurotiomycetes</taxon>
        <taxon>Chaetothyriomycetidae</taxon>
        <taxon>Chaetothyriales</taxon>
        <taxon>Herpotrichiellaceae</taxon>
        <taxon>Exophiala</taxon>
    </lineage>
</organism>
<dbReference type="EMBL" id="KN847492">
    <property type="protein sequence ID" value="KIW21076.1"/>
    <property type="molecule type" value="Genomic_DNA"/>
</dbReference>
<dbReference type="Gene3D" id="3.40.50.720">
    <property type="entry name" value="NAD(P)-binding Rossmann-like Domain"/>
    <property type="match status" value="1"/>
</dbReference>